<evidence type="ECO:0000313" key="2">
    <source>
        <dbReference type="EMBL" id="CAA9291338.1"/>
    </source>
</evidence>
<protein>
    <submittedName>
        <fullName evidence="2">Uncharacterized protein</fullName>
    </submittedName>
</protein>
<evidence type="ECO:0000256" key="1">
    <source>
        <dbReference type="SAM" id="MobiDB-lite"/>
    </source>
</evidence>
<dbReference type="AlphaFoldDB" id="A0A6J4JYX0"/>
<name>A0A6J4JYX0_9ACTN</name>
<feature type="non-terminal residue" evidence="2">
    <location>
        <position position="92"/>
    </location>
</feature>
<gene>
    <name evidence="2" type="ORF">AVDCRST_MAG48-540</name>
</gene>
<dbReference type="EMBL" id="CADCTS010000081">
    <property type="protein sequence ID" value="CAA9291338.1"/>
    <property type="molecule type" value="Genomic_DNA"/>
</dbReference>
<accession>A0A6J4JYX0</accession>
<feature type="region of interest" description="Disordered" evidence="1">
    <location>
        <begin position="15"/>
        <end position="92"/>
    </location>
</feature>
<sequence>EPLQRLDPVVPALVGHLPARGPAARPTPDPHAPADGLPALHQPRHADRALHGRPLRLVVVHLRRRGLRRAPAPAPPARQRGRHLPRPGRGGL</sequence>
<proteinExistence type="predicted"/>
<organism evidence="2">
    <name type="scientific">uncultured Friedmanniella sp</name>
    <dbReference type="NCBI Taxonomy" id="335381"/>
    <lineage>
        <taxon>Bacteria</taxon>
        <taxon>Bacillati</taxon>
        <taxon>Actinomycetota</taxon>
        <taxon>Actinomycetes</taxon>
        <taxon>Propionibacteriales</taxon>
        <taxon>Nocardioidaceae</taxon>
        <taxon>Friedmanniella</taxon>
        <taxon>environmental samples</taxon>
    </lineage>
</organism>
<reference evidence="2" key="1">
    <citation type="submission" date="2020-02" db="EMBL/GenBank/DDBJ databases">
        <authorList>
            <person name="Meier V. D."/>
        </authorList>
    </citation>
    <scope>NUCLEOTIDE SEQUENCE</scope>
    <source>
        <strain evidence="2">AVDCRST_MAG48</strain>
    </source>
</reference>
<feature type="non-terminal residue" evidence="2">
    <location>
        <position position="1"/>
    </location>
</feature>